<dbReference type="CDD" id="cd07772">
    <property type="entry name" value="ASKHA_NBD_FGGY_NaCK-like"/>
    <property type="match status" value="1"/>
</dbReference>
<evidence type="ECO:0000313" key="7">
    <source>
        <dbReference type="Proteomes" id="UP000199286"/>
    </source>
</evidence>
<name>A0A1H3LID7_9RHOB</name>
<accession>A0A1H3LID7</accession>
<evidence type="ECO:0000256" key="3">
    <source>
        <dbReference type="ARBA" id="ARBA00022777"/>
    </source>
</evidence>
<gene>
    <name evidence="6" type="ORF">SAMN05444340_11323</name>
</gene>
<feature type="domain" description="Carbohydrate kinase FGGY N-terminal" evidence="4">
    <location>
        <begin position="8"/>
        <end position="241"/>
    </location>
</feature>
<dbReference type="EMBL" id="FNPF01000013">
    <property type="protein sequence ID" value="SDY64060.1"/>
    <property type="molecule type" value="Genomic_DNA"/>
</dbReference>
<dbReference type="Pfam" id="PF00370">
    <property type="entry name" value="FGGY_N"/>
    <property type="match status" value="1"/>
</dbReference>
<evidence type="ECO:0000259" key="4">
    <source>
        <dbReference type="Pfam" id="PF00370"/>
    </source>
</evidence>
<proteinExistence type="inferred from homology"/>
<dbReference type="Gene3D" id="3.30.420.40">
    <property type="match status" value="2"/>
</dbReference>
<keyword evidence="2" id="KW-0808">Transferase</keyword>
<evidence type="ECO:0000256" key="2">
    <source>
        <dbReference type="ARBA" id="ARBA00022679"/>
    </source>
</evidence>
<dbReference type="OrthoDB" id="9786272at2"/>
<dbReference type="InterPro" id="IPR018484">
    <property type="entry name" value="FGGY_N"/>
</dbReference>
<keyword evidence="3 6" id="KW-0418">Kinase</keyword>
<dbReference type="RefSeq" id="WP_089884257.1">
    <property type="nucleotide sequence ID" value="NZ_FNPF01000013.1"/>
</dbReference>
<dbReference type="AlphaFoldDB" id="A0A1H3LID7"/>
<organism evidence="6 7">
    <name type="scientific">Citreimonas salinaria</name>
    <dbReference type="NCBI Taxonomy" id="321339"/>
    <lineage>
        <taxon>Bacteria</taxon>
        <taxon>Pseudomonadati</taxon>
        <taxon>Pseudomonadota</taxon>
        <taxon>Alphaproteobacteria</taxon>
        <taxon>Rhodobacterales</taxon>
        <taxon>Roseobacteraceae</taxon>
        <taxon>Citreimonas</taxon>
    </lineage>
</organism>
<feature type="domain" description="Carbohydrate kinase FGGY C-terminal" evidence="5">
    <location>
        <begin position="250"/>
        <end position="422"/>
    </location>
</feature>
<dbReference type="Proteomes" id="UP000199286">
    <property type="component" value="Unassembled WGS sequence"/>
</dbReference>
<protein>
    <submittedName>
        <fullName evidence="6">Sugar (Pentulose or hexulose) kinase</fullName>
    </submittedName>
</protein>
<dbReference type="Pfam" id="PF21546">
    <property type="entry name" value="FGGY_C_2"/>
    <property type="match status" value="1"/>
</dbReference>
<comment type="similarity">
    <text evidence="1">Belongs to the FGGY kinase family.</text>
</comment>
<dbReference type="GO" id="GO:0005975">
    <property type="term" value="P:carbohydrate metabolic process"/>
    <property type="evidence" value="ECO:0007669"/>
    <property type="project" value="InterPro"/>
</dbReference>
<dbReference type="PANTHER" id="PTHR43095:SF5">
    <property type="entry name" value="XYLULOSE KINASE"/>
    <property type="match status" value="1"/>
</dbReference>
<reference evidence="6 7" key="1">
    <citation type="submission" date="2016-10" db="EMBL/GenBank/DDBJ databases">
        <authorList>
            <person name="de Groot N.N."/>
        </authorList>
    </citation>
    <scope>NUCLEOTIDE SEQUENCE [LARGE SCALE GENOMIC DNA]</scope>
    <source>
        <strain evidence="6 7">DSM 26880</strain>
    </source>
</reference>
<dbReference type="PANTHER" id="PTHR43095">
    <property type="entry name" value="SUGAR KINASE"/>
    <property type="match status" value="1"/>
</dbReference>
<keyword evidence="7" id="KW-1185">Reference proteome</keyword>
<dbReference type="STRING" id="321339.SAMN05444340_11323"/>
<evidence type="ECO:0000259" key="5">
    <source>
        <dbReference type="Pfam" id="PF21546"/>
    </source>
</evidence>
<dbReference type="InterPro" id="IPR049382">
    <property type="entry name" value="FGGY_C_2"/>
</dbReference>
<dbReference type="SUPFAM" id="SSF53067">
    <property type="entry name" value="Actin-like ATPase domain"/>
    <property type="match status" value="1"/>
</dbReference>
<dbReference type="GO" id="GO:0016301">
    <property type="term" value="F:kinase activity"/>
    <property type="evidence" value="ECO:0007669"/>
    <property type="project" value="UniProtKB-KW"/>
</dbReference>
<evidence type="ECO:0000313" key="6">
    <source>
        <dbReference type="EMBL" id="SDY64060.1"/>
    </source>
</evidence>
<dbReference type="InterPro" id="IPR043129">
    <property type="entry name" value="ATPase_NBD"/>
</dbReference>
<sequence length="462" mass="48930">MTEPRHIAVIDVGKTNAKLALVDAGTLREIAVETRPNTVLPGPPWPHFDLEGHWSFFLDALARFHAGHGVDAISVTTHGASAVLLDANGDLAAPMLDYEHDGPDSVRAAYDSLRPDFAVTGSPRLPMGLNLGAQLHWMLGADPGLDARLAHVVTYPQYWGFRLTGALATDTTSLGCHTDLWEPWTGRPSALVERLGLARRLAPARHAADILGTITAEVARKTGLSPRTPVATGIHDSNASLYPHILSRTPPFSVVSTGTWVVAMAVGETPVSLDPARDTLVNVDAQGKPVPSARFMGGREYEMIRSGRTAASDADDRRAVLSGRLHLLPSVEPGSGPFQGRSGGWSRRPDTDGQAMLALSFYLALMTQECLALSGAAGPVVIEGPFARNADYLDMLAAVRPDGVIATASQTGTSAGAALLFSSKGVALGGRLVTPSDTAALRGYTAEWQQAARVERAPVFRP</sequence>
<evidence type="ECO:0000256" key="1">
    <source>
        <dbReference type="ARBA" id="ARBA00009156"/>
    </source>
</evidence>
<dbReference type="InterPro" id="IPR050406">
    <property type="entry name" value="FGGY_Carb_Kinase"/>
</dbReference>